<dbReference type="AlphaFoldDB" id="A0A090LZU6"/>
<keyword evidence="1" id="KW-0175">Coiled coil</keyword>
<gene>
    <name evidence="2" type="ORF">OT_ostta04g00830</name>
</gene>
<dbReference type="InParanoid" id="A0A090LZU6"/>
<proteinExistence type="predicted"/>
<feature type="coiled-coil region" evidence="1">
    <location>
        <begin position="178"/>
        <end position="251"/>
    </location>
</feature>
<protein>
    <submittedName>
        <fullName evidence="2">Unnamed product</fullName>
    </submittedName>
</protein>
<name>A0A090LZU6_OSTTA</name>
<evidence type="ECO:0000256" key="1">
    <source>
        <dbReference type="SAM" id="Coils"/>
    </source>
</evidence>
<accession>A0A090LZU6</accession>
<reference evidence="2 3" key="2">
    <citation type="journal article" date="2014" name="BMC Genomics">
        <title>An improved genome of the model marine alga Ostreococcus tauri unfolds by assessing Illumina de novo assemblies.</title>
        <authorList>
            <person name="Blanc-Mathieu R."/>
            <person name="Verhelst B."/>
            <person name="Derelle E."/>
            <person name="Rombauts S."/>
            <person name="Bouget F.Y."/>
            <person name="Carre I."/>
            <person name="Chateau A."/>
            <person name="Eyre-Walker A."/>
            <person name="Grimsley N."/>
            <person name="Moreau H."/>
            <person name="Piegu B."/>
            <person name="Rivals E."/>
            <person name="Schackwitz W."/>
            <person name="Van de Peer Y."/>
            <person name="Piganeau G."/>
        </authorList>
    </citation>
    <scope>NUCLEOTIDE SEQUENCE [LARGE SCALE GENOMIC DNA]</scope>
    <source>
        <strain evidence="3">OTTH 0595 / CCAP 157/2 / RCC745</strain>
    </source>
</reference>
<dbReference type="Proteomes" id="UP000009170">
    <property type="component" value="Unassembled WGS sequence"/>
</dbReference>
<evidence type="ECO:0000313" key="2">
    <source>
        <dbReference type="EMBL" id="CEF97451.1"/>
    </source>
</evidence>
<dbReference type="RefSeq" id="XP_003078615.2">
    <property type="nucleotide sequence ID" value="XM_003078567.2"/>
</dbReference>
<dbReference type="OrthoDB" id="10643719at2759"/>
<dbReference type="EMBL" id="CAID01000004">
    <property type="protein sequence ID" value="CEF97451.1"/>
    <property type="molecule type" value="Genomic_DNA"/>
</dbReference>
<evidence type="ECO:0000313" key="3">
    <source>
        <dbReference type="Proteomes" id="UP000009170"/>
    </source>
</evidence>
<reference evidence="3" key="1">
    <citation type="journal article" date="2006" name="Proc. Natl. Acad. Sci. U.S.A.">
        <title>Genome analysis of the smallest free-living eukaryote Ostreococcus tauri unveils many unique features.</title>
        <authorList>
            <person name="Derelle E."/>
            <person name="Ferraz C."/>
            <person name="Rombauts S."/>
            <person name="Rouze P."/>
            <person name="Worden A.Z."/>
            <person name="Robbens S."/>
            <person name="Partensky F."/>
            <person name="Degroeve S."/>
            <person name="Echeynie S."/>
            <person name="Cooke R."/>
            <person name="Saeys Y."/>
            <person name="Wuyts J."/>
            <person name="Jabbari K."/>
            <person name="Bowler C."/>
            <person name="Panaud O."/>
            <person name="Piegu B."/>
            <person name="Ball S.G."/>
            <person name="Ral J.-P."/>
            <person name="Bouget F.-Y."/>
            <person name="Piganeau G."/>
            <person name="De Baets B."/>
            <person name="Picard A."/>
            <person name="Delseny M."/>
            <person name="Demaille J."/>
            <person name="Van de Peer Y."/>
            <person name="Moreau H."/>
        </authorList>
    </citation>
    <scope>NUCLEOTIDE SEQUENCE [LARGE SCALE GENOMIC DNA]</scope>
    <source>
        <strain evidence="3">OTTH 0595 / CCAP 157/2 / RCC745</strain>
    </source>
</reference>
<feature type="coiled-coil region" evidence="1">
    <location>
        <begin position="57"/>
        <end position="130"/>
    </location>
</feature>
<dbReference type="GeneID" id="9834298"/>
<sequence length="329" mass="37253">MARDGGVTRSDAANDARDESGWILNNRKWRESLQRRVPRGIRWMFGGNESVDAACAEDEYRRRIRALRNELRGERELVLETTRELELVKARAADAKVRSERERAKSVEVVRDLERELENARAEACAAKETVQTSREAQMEELLETTRERLALETTVREAAEKALATVQREFDEMATPAERMKGLLDEAMESMTAMKAEVEELKRQRAEALDEATAMKLAVTQTRKENSISIATLEKKILELERRSENAKEMPSLSTKENQSPRSATIEAVNAFIFEYFASKRCDSVGLDELIGAKPKSMKIEDVLGGLAERCIDRPGRSASHMVVVHQI</sequence>
<organism evidence="2 3">
    <name type="scientific">Ostreococcus tauri</name>
    <name type="common">Marine green alga</name>
    <dbReference type="NCBI Taxonomy" id="70448"/>
    <lineage>
        <taxon>Eukaryota</taxon>
        <taxon>Viridiplantae</taxon>
        <taxon>Chlorophyta</taxon>
        <taxon>Mamiellophyceae</taxon>
        <taxon>Mamiellales</taxon>
        <taxon>Bathycoccaceae</taxon>
        <taxon>Ostreococcus</taxon>
    </lineage>
</organism>
<keyword evidence="3" id="KW-1185">Reference proteome</keyword>
<dbReference type="KEGG" id="ota:OT_ostta04g00830"/>
<comment type="caution">
    <text evidence="2">The sequence shown here is derived from an EMBL/GenBank/DDBJ whole genome shotgun (WGS) entry which is preliminary data.</text>
</comment>